<evidence type="ECO:0008006" key="3">
    <source>
        <dbReference type="Google" id="ProtNLM"/>
    </source>
</evidence>
<dbReference type="InterPro" id="IPR032675">
    <property type="entry name" value="LRR_dom_sf"/>
</dbReference>
<gene>
    <name evidence="1" type="ORF">M9Y10_043009</name>
</gene>
<comment type="caution">
    <text evidence="1">The sequence shown here is derived from an EMBL/GenBank/DDBJ whole genome shotgun (WGS) entry which is preliminary data.</text>
</comment>
<dbReference type="Gene3D" id="3.80.10.10">
    <property type="entry name" value="Ribonuclease Inhibitor"/>
    <property type="match status" value="1"/>
</dbReference>
<sequence length="266" mass="30891">MNMFQECSQLTKIKVPKYVKKIGMNTFANCSSLIEVTFEEPSSLLFISSYSFKNCKWLKRITIPSKVLMIGKNAFSNCTSLTEISIPSNTRIIDELSFDPLNIKRIQSEPIENDYYKALQKFVSILKIPELDMKNCIDDDEVLDHIVDAFKKFPCLFNEDQSVIMEKLSELGLEDEIKNYFSGFYYSFITLYVLLMNGKTETYTFKENDNTNILYDEMDERFFDGINKITLIDLKMGKPFPRDVTFKDSRIDNFTTLNYTQTLLGG</sequence>
<dbReference type="Proteomes" id="UP001470230">
    <property type="component" value="Unassembled WGS sequence"/>
</dbReference>
<keyword evidence="2" id="KW-1185">Reference proteome</keyword>
<name>A0ABR2K0A9_9EUKA</name>
<dbReference type="Pfam" id="PF13306">
    <property type="entry name" value="LRR_5"/>
    <property type="match status" value="1"/>
</dbReference>
<reference evidence="1 2" key="1">
    <citation type="submission" date="2024-04" db="EMBL/GenBank/DDBJ databases">
        <title>Tritrichomonas musculus Genome.</title>
        <authorList>
            <person name="Alves-Ferreira E."/>
            <person name="Grigg M."/>
            <person name="Lorenzi H."/>
            <person name="Galac M."/>
        </authorList>
    </citation>
    <scope>NUCLEOTIDE SEQUENCE [LARGE SCALE GENOMIC DNA]</scope>
    <source>
        <strain evidence="1 2">EAF2021</strain>
    </source>
</reference>
<dbReference type="PANTHER" id="PTHR45661:SF3">
    <property type="entry name" value="IG-LIKE DOMAIN-CONTAINING PROTEIN"/>
    <property type="match status" value="1"/>
</dbReference>
<evidence type="ECO:0000313" key="2">
    <source>
        <dbReference type="Proteomes" id="UP001470230"/>
    </source>
</evidence>
<dbReference type="InterPro" id="IPR053139">
    <property type="entry name" value="Surface_bspA-like"/>
</dbReference>
<dbReference type="PANTHER" id="PTHR45661">
    <property type="entry name" value="SURFACE ANTIGEN"/>
    <property type="match status" value="1"/>
</dbReference>
<protein>
    <recommendedName>
        <fullName evidence="3">Surface antigen BspA-like</fullName>
    </recommendedName>
</protein>
<evidence type="ECO:0000313" key="1">
    <source>
        <dbReference type="EMBL" id="KAK8883907.1"/>
    </source>
</evidence>
<organism evidence="1 2">
    <name type="scientific">Tritrichomonas musculus</name>
    <dbReference type="NCBI Taxonomy" id="1915356"/>
    <lineage>
        <taxon>Eukaryota</taxon>
        <taxon>Metamonada</taxon>
        <taxon>Parabasalia</taxon>
        <taxon>Tritrichomonadida</taxon>
        <taxon>Tritrichomonadidae</taxon>
        <taxon>Tritrichomonas</taxon>
    </lineage>
</organism>
<accession>A0ABR2K0A9</accession>
<dbReference type="SUPFAM" id="SSF52058">
    <property type="entry name" value="L domain-like"/>
    <property type="match status" value="1"/>
</dbReference>
<proteinExistence type="predicted"/>
<dbReference type="EMBL" id="JAPFFF010000008">
    <property type="protein sequence ID" value="KAK8883907.1"/>
    <property type="molecule type" value="Genomic_DNA"/>
</dbReference>
<dbReference type="InterPro" id="IPR026906">
    <property type="entry name" value="LRR_5"/>
</dbReference>